<dbReference type="SUPFAM" id="SSF53448">
    <property type="entry name" value="Nucleotide-diphospho-sugar transferases"/>
    <property type="match status" value="1"/>
</dbReference>
<gene>
    <name evidence="2" type="ORF">AVDCRST_MAG40-3253</name>
</gene>
<dbReference type="PANTHER" id="PTHR48090:SF7">
    <property type="entry name" value="RFBJ PROTEIN"/>
    <property type="match status" value="1"/>
</dbReference>
<sequence>MSGRVVCIVPALDAAPTVGGIARAIRRAVPHALIVGVDDGSADGTRAALAASCDRVLAWEVNRGKGAALRAGFDLARSLDADAVLTIDADGQHDPGCAPAILAALDVADVVIGTRGRQRTAMPVHRRVSNALSSAAISRCAGCVLPDTQSGYRAIGRRVLDAVQAEGDRYEFETDFLIRAARAGFRIAGVPVPTIYGAPSHFRELRDALRVIGTIYRHTTWRPPTRARL</sequence>
<dbReference type="EMBL" id="CADCTX010000894">
    <property type="protein sequence ID" value="CAA9357492.1"/>
    <property type="molecule type" value="Genomic_DNA"/>
</dbReference>
<dbReference type="PANTHER" id="PTHR48090">
    <property type="entry name" value="UNDECAPRENYL-PHOSPHATE 4-DEOXY-4-FORMAMIDO-L-ARABINOSE TRANSFERASE-RELATED"/>
    <property type="match status" value="1"/>
</dbReference>
<feature type="domain" description="Glycosyltransferase 2-like" evidence="1">
    <location>
        <begin position="8"/>
        <end position="161"/>
    </location>
</feature>
<dbReference type="CDD" id="cd04179">
    <property type="entry name" value="DPM_DPG-synthase_like"/>
    <property type="match status" value="1"/>
</dbReference>
<dbReference type="InterPro" id="IPR029044">
    <property type="entry name" value="Nucleotide-diphossugar_trans"/>
</dbReference>
<dbReference type="InterPro" id="IPR001173">
    <property type="entry name" value="Glyco_trans_2-like"/>
</dbReference>
<name>A0A6J4MG61_9BACT</name>
<organism evidence="2">
    <name type="scientific">uncultured Gemmatimonadaceae bacterium</name>
    <dbReference type="NCBI Taxonomy" id="246130"/>
    <lineage>
        <taxon>Bacteria</taxon>
        <taxon>Pseudomonadati</taxon>
        <taxon>Gemmatimonadota</taxon>
        <taxon>Gemmatimonadia</taxon>
        <taxon>Gemmatimonadales</taxon>
        <taxon>Gemmatimonadaceae</taxon>
        <taxon>environmental samples</taxon>
    </lineage>
</organism>
<evidence type="ECO:0000259" key="1">
    <source>
        <dbReference type="Pfam" id="PF00535"/>
    </source>
</evidence>
<dbReference type="Gene3D" id="3.90.550.10">
    <property type="entry name" value="Spore Coat Polysaccharide Biosynthesis Protein SpsA, Chain A"/>
    <property type="match status" value="1"/>
</dbReference>
<evidence type="ECO:0000313" key="2">
    <source>
        <dbReference type="EMBL" id="CAA9357492.1"/>
    </source>
</evidence>
<dbReference type="AlphaFoldDB" id="A0A6J4MG61"/>
<accession>A0A6J4MG61</accession>
<proteinExistence type="predicted"/>
<reference evidence="2" key="1">
    <citation type="submission" date="2020-02" db="EMBL/GenBank/DDBJ databases">
        <authorList>
            <person name="Meier V. D."/>
        </authorList>
    </citation>
    <scope>NUCLEOTIDE SEQUENCE</scope>
    <source>
        <strain evidence="2">AVDCRST_MAG40</strain>
    </source>
</reference>
<dbReference type="Pfam" id="PF00535">
    <property type="entry name" value="Glycos_transf_2"/>
    <property type="match status" value="1"/>
</dbReference>
<protein>
    <recommendedName>
        <fullName evidence="1">Glycosyltransferase 2-like domain-containing protein</fullName>
    </recommendedName>
</protein>
<dbReference type="InterPro" id="IPR050256">
    <property type="entry name" value="Glycosyltransferase_2"/>
</dbReference>